<evidence type="ECO:0000256" key="3">
    <source>
        <dbReference type="ARBA" id="ARBA00022692"/>
    </source>
</evidence>
<keyword evidence="4 6" id="KW-1133">Transmembrane helix</keyword>
<proteinExistence type="predicted"/>
<sequence>MSSTKHELTQTAREWKELQHETPIGLHAASLSLNLLFSLFPLLLVIVSIFGVLNASPVRAQMILGYVRPFVPPDVFGLLADVFVKFLQTSSVGVFSIGFLLLLWAASRTMRGVTGSLDRIYRNETHRHWALRWTIAVAATVMLGLFFFIGSNLLVWGDLFAAWVASHTFVPRELSFLLSNLHWPMLFLLALGAVLLAYKFIPNHDVKTTWRHHLPGALTATFAWIIGSLLFNLYLSSTSRFEIYGAIGLFIVLILYIQLVSYAFLLGAYLNSVWEGLRHRNWLGRIWEGMRGGRANF</sequence>
<evidence type="ECO:0000256" key="4">
    <source>
        <dbReference type="ARBA" id="ARBA00022989"/>
    </source>
</evidence>
<evidence type="ECO:0000313" key="7">
    <source>
        <dbReference type="EMBL" id="KKW36433.1"/>
    </source>
</evidence>
<keyword evidence="5 6" id="KW-0472">Membrane</keyword>
<evidence type="ECO:0000313" key="8">
    <source>
        <dbReference type="Proteomes" id="UP000033865"/>
    </source>
</evidence>
<gene>
    <name evidence="7" type="ORF">UY82_C0025G0009</name>
</gene>
<reference evidence="7 8" key="1">
    <citation type="journal article" date="2015" name="Nature">
        <title>rRNA introns, odd ribosomes, and small enigmatic genomes across a large radiation of phyla.</title>
        <authorList>
            <person name="Brown C.T."/>
            <person name="Hug L.A."/>
            <person name="Thomas B.C."/>
            <person name="Sharon I."/>
            <person name="Castelle C.J."/>
            <person name="Singh A."/>
            <person name="Wilkins M.J."/>
            <person name="Williams K.H."/>
            <person name="Banfield J.F."/>
        </authorList>
    </citation>
    <scope>NUCLEOTIDE SEQUENCE [LARGE SCALE GENOMIC DNA]</scope>
</reference>
<dbReference type="EMBL" id="LCRN01000025">
    <property type="protein sequence ID" value="KKW36433.1"/>
    <property type="molecule type" value="Genomic_DNA"/>
</dbReference>
<dbReference type="AlphaFoldDB" id="A0A0G1XZ19"/>
<evidence type="ECO:0000256" key="5">
    <source>
        <dbReference type="ARBA" id="ARBA00023136"/>
    </source>
</evidence>
<dbReference type="Proteomes" id="UP000033865">
    <property type="component" value="Unassembled WGS sequence"/>
</dbReference>
<dbReference type="PIRSF" id="PIRSF035875">
    <property type="entry name" value="RNase_BN"/>
    <property type="match status" value="1"/>
</dbReference>
<comment type="subcellular location">
    <subcellularLocation>
        <location evidence="1">Cell membrane</location>
        <topology evidence="1">Multi-pass membrane protein</topology>
    </subcellularLocation>
</comment>
<organism evidence="7 8">
    <name type="scientific">Candidatus Uhrbacteria bacterium GW2011_GWC2_53_7</name>
    <dbReference type="NCBI Taxonomy" id="1618986"/>
    <lineage>
        <taxon>Bacteria</taxon>
        <taxon>Candidatus Uhriibacteriota</taxon>
    </lineage>
</organism>
<dbReference type="Pfam" id="PF03631">
    <property type="entry name" value="Virul_fac_BrkB"/>
    <property type="match status" value="1"/>
</dbReference>
<feature type="transmembrane region" description="Helical" evidence="6">
    <location>
        <begin position="129"/>
        <end position="149"/>
    </location>
</feature>
<feature type="transmembrane region" description="Helical" evidence="6">
    <location>
        <begin position="247"/>
        <end position="270"/>
    </location>
</feature>
<keyword evidence="3 6" id="KW-0812">Transmembrane</keyword>
<evidence type="ECO:0000256" key="6">
    <source>
        <dbReference type="SAM" id="Phobius"/>
    </source>
</evidence>
<feature type="transmembrane region" description="Helical" evidence="6">
    <location>
        <begin position="213"/>
        <end position="235"/>
    </location>
</feature>
<dbReference type="InterPro" id="IPR017039">
    <property type="entry name" value="Virul_fac_BrkB"/>
</dbReference>
<evidence type="ECO:0000256" key="2">
    <source>
        <dbReference type="ARBA" id="ARBA00022475"/>
    </source>
</evidence>
<feature type="transmembrane region" description="Helical" evidence="6">
    <location>
        <begin position="35"/>
        <end position="55"/>
    </location>
</feature>
<dbReference type="PANTHER" id="PTHR30213:SF0">
    <property type="entry name" value="UPF0761 MEMBRANE PROTEIN YIHY"/>
    <property type="match status" value="1"/>
</dbReference>
<comment type="caution">
    <text evidence="7">The sequence shown here is derived from an EMBL/GenBank/DDBJ whole genome shotgun (WGS) entry which is preliminary data.</text>
</comment>
<protein>
    <submittedName>
        <fullName evidence="7">Uncharacterized protein</fullName>
    </submittedName>
</protein>
<name>A0A0G1XZ19_9BACT</name>
<evidence type="ECO:0000256" key="1">
    <source>
        <dbReference type="ARBA" id="ARBA00004651"/>
    </source>
</evidence>
<dbReference type="PANTHER" id="PTHR30213">
    <property type="entry name" value="INNER MEMBRANE PROTEIN YHJD"/>
    <property type="match status" value="1"/>
</dbReference>
<dbReference type="NCBIfam" id="TIGR00765">
    <property type="entry name" value="yihY_not_rbn"/>
    <property type="match status" value="1"/>
</dbReference>
<accession>A0A0G1XZ19</accession>
<feature type="transmembrane region" description="Helical" evidence="6">
    <location>
        <begin position="181"/>
        <end position="201"/>
    </location>
</feature>
<dbReference type="GO" id="GO:0005886">
    <property type="term" value="C:plasma membrane"/>
    <property type="evidence" value="ECO:0007669"/>
    <property type="project" value="UniProtKB-SubCell"/>
</dbReference>
<keyword evidence="2" id="KW-1003">Cell membrane</keyword>
<feature type="transmembrane region" description="Helical" evidence="6">
    <location>
        <begin position="75"/>
        <end position="104"/>
    </location>
</feature>